<keyword evidence="1" id="KW-0472">Membrane</keyword>
<evidence type="ECO:0000313" key="3">
    <source>
        <dbReference type="EMBL" id="VWM02939.1"/>
    </source>
</evidence>
<evidence type="ECO:0000313" key="5">
    <source>
        <dbReference type="Proteomes" id="UP000368032"/>
    </source>
</evidence>
<dbReference type="AlphaFoldDB" id="A0A174DC66"/>
<dbReference type="Proteomes" id="UP000095468">
    <property type="component" value="Unassembled WGS sequence"/>
</dbReference>
<evidence type="ECO:0000313" key="2">
    <source>
        <dbReference type="EMBL" id="CUO23302.1"/>
    </source>
</evidence>
<keyword evidence="1" id="KW-1133">Transmembrane helix</keyword>
<reference evidence="3 5" key="2">
    <citation type="submission" date="2019-10" db="EMBL/GenBank/DDBJ databases">
        <authorList>
            <person name="Wolf R A."/>
        </authorList>
    </citation>
    <scope>NUCLEOTIDE SEQUENCE [LARGE SCALE GENOMIC DNA]</scope>
    <source>
        <strain evidence="3">Collinsella_aerofaciens_DSM_13712</strain>
    </source>
</reference>
<dbReference type="EMBL" id="CYYP01000010">
    <property type="protein sequence ID" value="CUO23302.1"/>
    <property type="molecule type" value="Genomic_DNA"/>
</dbReference>
<sequence>MMYGAGQVREPRSLGRRMSDSVIAAVCTGLMAVLCIGMLWAMSHVGQ</sequence>
<name>A0A174DC66_9ACTN</name>
<feature type="transmembrane region" description="Helical" evidence="1">
    <location>
        <begin position="21"/>
        <end position="42"/>
    </location>
</feature>
<reference evidence="2 4" key="1">
    <citation type="submission" date="2015-09" db="EMBL/GenBank/DDBJ databases">
        <authorList>
            <consortium name="Pathogen Informatics"/>
        </authorList>
    </citation>
    <scope>NUCLEOTIDE SEQUENCE [LARGE SCALE GENOMIC DNA]</scope>
    <source>
        <strain evidence="2 4">2789STDY5608823</strain>
    </source>
</reference>
<evidence type="ECO:0000256" key="1">
    <source>
        <dbReference type="SAM" id="Phobius"/>
    </source>
</evidence>
<dbReference type="EMBL" id="CABWIF010000052">
    <property type="protein sequence ID" value="VWM02939.1"/>
    <property type="molecule type" value="Genomic_DNA"/>
</dbReference>
<evidence type="ECO:0000313" key="4">
    <source>
        <dbReference type="Proteomes" id="UP000095468"/>
    </source>
</evidence>
<organism evidence="2 4">
    <name type="scientific">Collinsella aerofaciens</name>
    <dbReference type="NCBI Taxonomy" id="74426"/>
    <lineage>
        <taxon>Bacteria</taxon>
        <taxon>Bacillati</taxon>
        <taxon>Actinomycetota</taxon>
        <taxon>Coriobacteriia</taxon>
        <taxon>Coriobacteriales</taxon>
        <taxon>Coriobacteriaceae</taxon>
        <taxon>Collinsella</taxon>
    </lineage>
</organism>
<dbReference type="Proteomes" id="UP000368032">
    <property type="component" value="Unassembled WGS sequence"/>
</dbReference>
<accession>A0A174DC66</accession>
<proteinExistence type="predicted"/>
<gene>
    <name evidence="3" type="ORF">CKJAJONC_00711</name>
    <name evidence="2" type="ORF">ERS852381_01249</name>
</gene>
<keyword evidence="1" id="KW-0812">Transmembrane</keyword>
<protein>
    <submittedName>
        <fullName evidence="2">Uncharacterized protein</fullName>
    </submittedName>
</protein>